<dbReference type="InterPro" id="IPR036236">
    <property type="entry name" value="Znf_C2H2_sf"/>
</dbReference>
<evidence type="ECO:0000256" key="10">
    <source>
        <dbReference type="ARBA" id="ARBA00023242"/>
    </source>
</evidence>
<feature type="region of interest" description="Disordered" evidence="12">
    <location>
        <begin position="77"/>
        <end position="129"/>
    </location>
</feature>
<dbReference type="PROSITE" id="PS50157">
    <property type="entry name" value="ZINC_FINGER_C2H2_2"/>
    <property type="match status" value="5"/>
</dbReference>
<accession>A0AA35P1S5</accession>
<comment type="similarity">
    <text evidence="2">Belongs to the krueppel C2H2-type zinc-finger protein family.</text>
</comment>
<gene>
    <name evidence="14" type="ORF">PODLI_1B027623</name>
</gene>
<dbReference type="FunFam" id="3.30.160.60:FF:001158">
    <property type="entry name" value="zinc finger protein 22"/>
    <property type="match status" value="1"/>
</dbReference>
<evidence type="ECO:0000256" key="3">
    <source>
        <dbReference type="ARBA" id="ARBA00022723"/>
    </source>
</evidence>
<evidence type="ECO:0000256" key="2">
    <source>
        <dbReference type="ARBA" id="ARBA00006991"/>
    </source>
</evidence>
<keyword evidence="4" id="KW-0677">Repeat</keyword>
<dbReference type="AlphaFoldDB" id="A0AA35P1S5"/>
<evidence type="ECO:0000256" key="12">
    <source>
        <dbReference type="SAM" id="MobiDB-lite"/>
    </source>
</evidence>
<dbReference type="PANTHER" id="PTHR24393">
    <property type="entry name" value="ZINC FINGER PROTEIN"/>
    <property type="match status" value="1"/>
</dbReference>
<keyword evidence="3" id="KW-0479">Metal-binding</keyword>
<dbReference type="GO" id="GO:0005634">
    <property type="term" value="C:nucleus"/>
    <property type="evidence" value="ECO:0007669"/>
    <property type="project" value="UniProtKB-SubCell"/>
</dbReference>
<dbReference type="SUPFAM" id="SSF57667">
    <property type="entry name" value="beta-beta-alpha zinc fingers"/>
    <property type="match status" value="3"/>
</dbReference>
<dbReference type="InterPro" id="IPR013087">
    <property type="entry name" value="Znf_C2H2_type"/>
</dbReference>
<name>A0AA35P1S5_9SAUR</name>
<keyword evidence="6" id="KW-0862">Zinc</keyword>
<dbReference type="Proteomes" id="UP001178461">
    <property type="component" value="Chromosome 2"/>
</dbReference>
<dbReference type="Pfam" id="PF00096">
    <property type="entry name" value="zf-C2H2"/>
    <property type="match status" value="4"/>
</dbReference>
<proteinExistence type="inferred from homology"/>
<sequence>MLVFIIINNNSNNEFYISQLAVVVLNQPICCIVRYASLPLQGLLLSGGTALNCTPATGMTLGAGRMRVGSEAKEEAEDQGCASILGDGRVTENKEETPLTENPHRLQPPSQKGGPPERQRGNPLGGRAADSVLYARRKEALEKIIHKDDKRHKYAVCGRGFGRPTGLTAHQRIHTGEKPHKCVECGKSFSLKSTLVAHARTHTGEKPYTCTHCGKSFAVSSDLTRHYRTHTGEKPYKCSECGKCFRQSSSFSSHLRIHTGERPFRCSCCGKSFAMCSDLTKHYRTHTGEKPYKCSDCGRRFRQHLFRQPLEKPPRRAAFQMLRLREVLQREHVPDQTRENPRGGKAVPVFGLREELRAQLSAHFALAHSHGREAVQVP</sequence>
<dbReference type="FunFam" id="3.30.160.60:FF:000100">
    <property type="entry name" value="Zinc finger 45-like"/>
    <property type="match status" value="1"/>
</dbReference>
<keyword evidence="5 11" id="KW-0863">Zinc-finger</keyword>
<feature type="domain" description="C2H2-type" evidence="13">
    <location>
        <begin position="180"/>
        <end position="207"/>
    </location>
</feature>
<evidence type="ECO:0000256" key="11">
    <source>
        <dbReference type="PROSITE-ProRule" id="PRU00042"/>
    </source>
</evidence>
<feature type="domain" description="C2H2-type" evidence="13">
    <location>
        <begin position="264"/>
        <end position="291"/>
    </location>
</feature>
<dbReference type="PANTHER" id="PTHR24393:SF15">
    <property type="entry name" value="IP01243P-RELATED"/>
    <property type="match status" value="1"/>
</dbReference>
<dbReference type="PROSITE" id="PS00028">
    <property type="entry name" value="ZINC_FINGER_C2H2_1"/>
    <property type="match status" value="4"/>
</dbReference>
<evidence type="ECO:0000256" key="1">
    <source>
        <dbReference type="ARBA" id="ARBA00004123"/>
    </source>
</evidence>
<keyword evidence="7" id="KW-0805">Transcription regulation</keyword>
<keyword evidence="8" id="KW-0238">DNA-binding</keyword>
<dbReference type="GO" id="GO:0000978">
    <property type="term" value="F:RNA polymerase II cis-regulatory region sequence-specific DNA binding"/>
    <property type="evidence" value="ECO:0007669"/>
    <property type="project" value="TreeGrafter"/>
</dbReference>
<keyword evidence="10" id="KW-0539">Nucleus</keyword>
<keyword evidence="15" id="KW-1185">Reference proteome</keyword>
<evidence type="ECO:0000313" key="14">
    <source>
        <dbReference type="EMBL" id="CAI5768517.1"/>
    </source>
</evidence>
<evidence type="ECO:0000256" key="4">
    <source>
        <dbReference type="ARBA" id="ARBA00022737"/>
    </source>
</evidence>
<dbReference type="EMBL" id="OX395127">
    <property type="protein sequence ID" value="CAI5768517.1"/>
    <property type="molecule type" value="Genomic_DNA"/>
</dbReference>
<keyword evidence="9" id="KW-0804">Transcription</keyword>
<dbReference type="Gene3D" id="3.30.160.60">
    <property type="entry name" value="Classic Zinc Finger"/>
    <property type="match status" value="6"/>
</dbReference>
<dbReference type="GO" id="GO:0001228">
    <property type="term" value="F:DNA-binding transcription activator activity, RNA polymerase II-specific"/>
    <property type="evidence" value="ECO:0007669"/>
    <property type="project" value="TreeGrafter"/>
</dbReference>
<evidence type="ECO:0000256" key="6">
    <source>
        <dbReference type="ARBA" id="ARBA00022833"/>
    </source>
</evidence>
<feature type="domain" description="C2H2-type" evidence="13">
    <location>
        <begin position="208"/>
        <end position="235"/>
    </location>
</feature>
<dbReference type="GO" id="GO:0008270">
    <property type="term" value="F:zinc ion binding"/>
    <property type="evidence" value="ECO:0007669"/>
    <property type="project" value="UniProtKB-KW"/>
</dbReference>
<evidence type="ECO:0000256" key="7">
    <source>
        <dbReference type="ARBA" id="ARBA00023015"/>
    </source>
</evidence>
<dbReference type="FunFam" id="3.30.160.60:FF:002343">
    <property type="entry name" value="Zinc finger protein 33A"/>
    <property type="match status" value="3"/>
</dbReference>
<evidence type="ECO:0000256" key="5">
    <source>
        <dbReference type="ARBA" id="ARBA00022771"/>
    </source>
</evidence>
<evidence type="ECO:0000256" key="8">
    <source>
        <dbReference type="ARBA" id="ARBA00023125"/>
    </source>
</evidence>
<protein>
    <submittedName>
        <fullName evidence="14">Finger 197-like</fullName>
    </submittedName>
</protein>
<feature type="domain" description="C2H2-type" evidence="13">
    <location>
        <begin position="236"/>
        <end position="263"/>
    </location>
</feature>
<evidence type="ECO:0000256" key="9">
    <source>
        <dbReference type="ARBA" id="ARBA00023163"/>
    </source>
</evidence>
<reference evidence="14" key="1">
    <citation type="submission" date="2022-12" db="EMBL/GenBank/DDBJ databases">
        <authorList>
            <person name="Alioto T."/>
            <person name="Alioto T."/>
            <person name="Gomez Garrido J."/>
        </authorList>
    </citation>
    <scope>NUCLEOTIDE SEQUENCE</scope>
</reference>
<organism evidence="14 15">
    <name type="scientific">Podarcis lilfordi</name>
    <name type="common">Lilford's wall lizard</name>
    <dbReference type="NCBI Taxonomy" id="74358"/>
    <lineage>
        <taxon>Eukaryota</taxon>
        <taxon>Metazoa</taxon>
        <taxon>Chordata</taxon>
        <taxon>Craniata</taxon>
        <taxon>Vertebrata</taxon>
        <taxon>Euteleostomi</taxon>
        <taxon>Lepidosauria</taxon>
        <taxon>Squamata</taxon>
        <taxon>Bifurcata</taxon>
        <taxon>Unidentata</taxon>
        <taxon>Episquamata</taxon>
        <taxon>Laterata</taxon>
        <taxon>Lacertibaenia</taxon>
        <taxon>Lacertidae</taxon>
        <taxon>Podarcis</taxon>
    </lineage>
</organism>
<evidence type="ECO:0000259" key="13">
    <source>
        <dbReference type="PROSITE" id="PS50157"/>
    </source>
</evidence>
<dbReference type="SMART" id="SM00355">
    <property type="entry name" value="ZnF_C2H2"/>
    <property type="match status" value="5"/>
</dbReference>
<comment type="subcellular location">
    <subcellularLocation>
        <location evidence="1">Nucleus</location>
    </subcellularLocation>
</comment>
<feature type="domain" description="C2H2-type" evidence="13">
    <location>
        <begin position="152"/>
        <end position="179"/>
    </location>
</feature>
<evidence type="ECO:0000313" key="15">
    <source>
        <dbReference type="Proteomes" id="UP001178461"/>
    </source>
</evidence>